<dbReference type="InterPro" id="IPR014880">
    <property type="entry name" value="SoxZ_dom"/>
</dbReference>
<name>A0A3N0UU69_9PROT</name>
<accession>A0A3N0UU69</accession>
<dbReference type="InterPro" id="IPR013783">
    <property type="entry name" value="Ig-like_fold"/>
</dbReference>
<dbReference type="RefSeq" id="WP_123238212.1">
    <property type="nucleotide sequence ID" value="NZ_RJVP01000008.1"/>
</dbReference>
<dbReference type="Gene3D" id="2.60.40.2470">
    <property type="entry name" value="SoxY domain"/>
    <property type="match status" value="1"/>
</dbReference>
<evidence type="ECO:0000259" key="2">
    <source>
        <dbReference type="Pfam" id="PF08770"/>
    </source>
</evidence>
<dbReference type="EMBL" id="RJVP01000008">
    <property type="protein sequence ID" value="ROH84097.1"/>
    <property type="molecule type" value="Genomic_DNA"/>
</dbReference>
<dbReference type="AlphaFoldDB" id="A0A3N0UU69"/>
<dbReference type="Pfam" id="PF13501">
    <property type="entry name" value="SoxY"/>
    <property type="match status" value="1"/>
</dbReference>
<feature type="domain" description="Ig-like SoxY" evidence="3">
    <location>
        <begin position="40"/>
        <end position="150"/>
    </location>
</feature>
<evidence type="ECO:0000256" key="1">
    <source>
        <dbReference type="SAM" id="SignalP"/>
    </source>
</evidence>
<dbReference type="InterPro" id="IPR014756">
    <property type="entry name" value="Ig_E-set"/>
</dbReference>
<proteinExistence type="predicted"/>
<feature type="chain" id="PRO_5018110552" evidence="1">
    <location>
        <begin position="29"/>
        <end position="270"/>
    </location>
</feature>
<keyword evidence="1" id="KW-0732">Signal</keyword>
<gene>
    <name evidence="4" type="ORF">ED236_11920</name>
</gene>
<dbReference type="Proteomes" id="UP000275137">
    <property type="component" value="Unassembled WGS sequence"/>
</dbReference>
<dbReference type="SUPFAM" id="SSF81296">
    <property type="entry name" value="E set domains"/>
    <property type="match status" value="1"/>
</dbReference>
<feature type="domain" description="Sulphur oxidation protein SoxZ" evidence="2">
    <location>
        <begin position="176"/>
        <end position="266"/>
    </location>
</feature>
<protein>
    <submittedName>
        <fullName evidence="4">Quinoprotein dehydrogenase-associated SoxYZ-like carrier</fullName>
    </submittedName>
</protein>
<sequence length="270" mass="29165">MAIVVKHLLFVKIALAGMLVSLSSGAWAEADPKLWPVVKEAFFAQRPIEDNVPFIVLTAPKRAESGAQVPFSIAVDQTQADANAIKKIYIIVDANPIQLAATYHLTEQLGKFNLSTRIRLETDSFVRAIGETADGKLYMSAIPIRAAGGCGGTIDNDEAAVRASAGKIKMNIEAPASFGSPTAATFIIKHPMRTGLQRDLVSQGFLPAFYIKKADFVYNKKPVMTVDFGVGTSEDPYLKFNFIPATAGTLEVQAVDNEGKSFSHQTELKS</sequence>
<dbReference type="InterPro" id="IPR038162">
    <property type="entry name" value="SoxY_sf"/>
</dbReference>
<dbReference type="NCBIfam" id="TIGR04557">
    <property type="entry name" value="fuse_rel_SoxYZ"/>
    <property type="match status" value="1"/>
</dbReference>
<dbReference type="Gene3D" id="2.60.40.10">
    <property type="entry name" value="Immunoglobulins"/>
    <property type="match status" value="1"/>
</dbReference>
<dbReference type="InterPro" id="IPR032711">
    <property type="entry name" value="SoxY"/>
</dbReference>
<feature type="signal peptide" evidence="1">
    <location>
        <begin position="1"/>
        <end position="28"/>
    </location>
</feature>
<organism evidence="4 5">
    <name type="scientific">Pseudomethylobacillus aquaticus</name>
    <dbReference type="NCBI Taxonomy" id="2676064"/>
    <lineage>
        <taxon>Bacteria</taxon>
        <taxon>Pseudomonadati</taxon>
        <taxon>Pseudomonadota</taxon>
        <taxon>Betaproteobacteria</taxon>
        <taxon>Nitrosomonadales</taxon>
        <taxon>Methylophilaceae</taxon>
        <taxon>Pseudomethylobacillus</taxon>
    </lineage>
</organism>
<dbReference type="InterPro" id="IPR030831">
    <property type="entry name" value="Fuse-rel_SoxYZ"/>
</dbReference>
<evidence type="ECO:0000313" key="4">
    <source>
        <dbReference type="EMBL" id="ROH84097.1"/>
    </source>
</evidence>
<comment type="caution">
    <text evidence="4">The sequence shown here is derived from an EMBL/GenBank/DDBJ whole genome shotgun (WGS) entry which is preliminary data.</text>
</comment>
<keyword evidence="5" id="KW-1185">Reference proteome</keyword>
<reference evidence="4 5" key="1">
    <citation type="submission" date="2018-10" db="EMBL/GenBank/DDBJ databases">
        <authorList>
            <person name="Chen W.-M."/>
        </authorList>
    </citation>
    <scope>NUCLEOTIDE SEQUENCE [LARGE SCALE GENOMIC DNA]</scope>
    <source>
        <strain evidence="4 5">H-5</strain>
    </source>
</reference>
<dbReference type="Pfam" id="PF08770">
    <property type="entry name" value="SoxZ"/>
    <property type="match status" value="1"/>
</dbReference>
<evidence type="ECO:0000259" key="3">
    <source>
        <dbReference type="Pfam" id="PF13501"/>
    </source>
</evidence>
<evidence type="ECO:0000313" key="5">
    <source>
        <dbReference type="Proteomes" id="UP000275137"/>
    </source>
</evidence>